<dbReference type="InterPro" id="IPR011990">
    <property type="entry name" value="TPR-like_helical_dom_sf"/>
</dbReference>
<reference evidence="2 3" key="1">
    <citation type="submission" date="2016-11" db="EMBL/GenBank/DDBJ databases">
        <title>Trade-off between light-utilization and light-protection in marine flavobacteria.</title>
        <authorList>
            <person name="Kumagai Y."/>
        </authorList>
    </citation>
    <scope>NUCLEOTIDE SEQUENCE [LARGE SCALE GENOMIC DNA]</scope>
    <source>
        <strain evidence="2 3">NBRC 107125</strain>
    </source>
</reference>
<sequence>MMPLRYLLLATVVVCNSGCSMMIYNSYFSDSDKEAEPQATLADLSPAIMPDKTAELPAVDLDTLVATYEEVLEVTDDADIRLRVQRRLAGLEMKRGEQQLYEQEAVGGQFGLAISAYQSLLNNHPNHPGNDRLLYQLSKAYDLEGNSDQSMLVLDQLVTDYPSSGHYGEAQFRRAEIFFSRGDYPNAGLAYNEVIRQGANHQHYQNALYMYGWSLFKQERYRASLKPFSQVLDNHVPADNNVQTLERGQRELTQDVFKVMSIVFSYLDGANTIAEVYDSLGERHYLPLLYDNLGQHYLKQERYRDSAEAYRAYINRYPSADQSPVFYARLIDAYIAGGFPDDVLQEKENYINSYGIYSDYWQQKTEQSRDYIRPFLEQYLPELARHYHAKAQGGREGLAAPKNNQLKQQERTRLEAVAVSDFLTAGNYYQQFIDTFPEDDQVPEMHFLFAESRFEAGVFDEAIEAYEVVAYKYPDDKRGASAGYSAIVAYGFLLQQLPEASKQVVDGISVEETWVRLKIASQLRFASTYQYDPRAAAVLTKSAEELLALKEYQHAIAAARQLTRRDPPAEQGLRKTAWIVIGHSAFELQQYDQAENAYQQTLQVLAPNDSDRQAIVDRLAASVYKQAEQALAAGDAVLAVKQFLRVADVAPSSAISATARYDAANTLMASANYGSAIVVMDAFRNDYPDNPLSADIPAKMVVAYEANGEWAKAGDELTAIYQSSEDEAIKQESLYQAAENYAKAGDKPTAILRYRSYAHAYPQPFPIAMEARYQLSELYLDANEDYKRRFWLKKMIAADKGAGVERTERSRYLAAFSSSVLADDEYQRFKQQRLTLPLKNSLKKKKSALDKTLKAYNQVVDYGVEEFATLATYRIASVYSQLSKDLMSSQRPGNLDALALEQYDILLEEQAFPFEEKAIAIHEANIQRSWAGVYDAWVKKSFAAMSELLPARYGKKERQGDSANAIY</sequence>
<evidence type="ECO:0000313" key="2">
    <source>
        <dbReference type="EMBL" id="ARN76248.1"/>
    </source>
</evidence>
<organism evidence="2 3">
    <name type="scientific">Oceanicoccus sagamiensis</name>
    <dbReference type="NCBI Taxonomy" id="716816"/>
    <lineage>
        <taxon>Bacteria</taxon>
        <taxon>Pseudomonadati</taxon>
        <taxon>Pseudomonadota</taxon>
        <taxon>Gammaproteobacteria</taxon>
        <taxon>Cellvibrionales</taxon>
        <taxon>Spongiibacteraceae</taxon>
        <taxon>Oceanicoccus</taxon>
    </lineage>
</organism>
<dbReference type="SMART" id="SM00028">
    <property type="entry name" value="TPR"/>
    <property type="match status" value="6"/>
</dbReference>
<name>A0A1X9NDY1_9GAMM</name>
<evidence type="ECO:0000313" key="3">
    <source>
        <dbReference type="Proteomes" id="UP000193450"/>
    </source>
</evidence>
<dbReference type="Gene3D" id="1.25.40.10">
    <property type="entry name" value="Tetratricopeptide repeat domain"/>
    <property type="match status" value="5"/>
</dbReference>
<gene>
    <name evidence="2" type="ORF">BST96_00865</name>
</gene>
<evidence type="ECO:0008006" key="4">
    <source>
        <dbReference type="Google" id="ProtNLM"/>
    </source>
</evidence>
<proteinExistence type="predicted"/>
<accession>A0A1X9NDY1</accession>
<keyword evidence="3" id="KW-1185">Reference proteome</keyword>
<feature type="repeat" description="TPR" evidence="1">
    <location>
        <begin position="287"/>
        <end position="320"/>
    </location>
</feature>
<feature type="repeat" description="TPR" evidence="1">
    <location>
        <begin position="575"/>
        <end position="608"/>
    </location>
</feature>
<dbReference type="InterPro" id="IPR019734">
    <property type="entry name" value="TPR_rpt"/>
</dbReference>
<dbReference type="Proteomes" id="UP000193450">
    <property type="component" value="Chromosome"/>
</dbReference>
<dbReference type="STRING" id="716816.BST96_00865"/>
<evidence type="ECO:0000256" key="1">
    <source>
        <dbReference type="PROSITE-ProRule" id="PRU00339"/>
    </source>
</evidence>
<dbReference type="SUPFAM" id="SSF48452">
    <property type="entry name" value="TPR-like"/>
    <property type="match status" value="3"/>
</dbReference>
<dbReference type="EMBL" id="CP019343">
    <property type="protein sequence ID" value="ARN76248.1"/>
    <property type="molecule type" value="Genomic_DNA"/>
</dbReference>
<protein>
    <recommendedName>
        <fullName evidence="4">Outer membrane lipoprotein BamD-like domain-containing protein</fullName>
    </recommendedName>
</protein>
<dbReference type="Pfam" id="PF13174">
    <property type="entry name" value="TPR_6"/>
    <property type="match status" value="3"/>
</dbReference>
<dbReference type="PROSITE" id="PS50005">
    <property type="entry name" value="TPR"/>
    <property type="match status" value="2"/>
</dbReference>
<keyword evidence="1" id="KW-0802">TPR repeat</keyword>
<dbReference type="KEGG" id="osg:BST96_00865"/>
<dbReference type="AlphaFoldDB" id="A0A1X9NDY1"/>